<dbReference type="PANTHER" id="PTHR11101:SF80">
    <property type="entry name" value="PHOSPHATE TRANSPORTER"/>
    <property type="match status" value="1"/>
</dbReference>
<organism evidence="7 8">
    <name type="scientific">Spelaeicoccus albus</name>
    <dbReference type="NCBI Taxonomy" id="1280376"/>
    <lineage>
        <taxon>Bacteria</taxon>
        <taxon>Bacillati</taxon>
        <taxon>Actinomycetota</taxon>
        <taxon>Actinomycetes</taxon>
        <taxon>Micrococcales</taxon>
        <taxon>Brevibacteriaceae</taxon>
        <taxon>Spelaeicoccus</taxon>
    </lineage>
</organism>
<evidence type="ECO:0000256" key="1">
    <source>
        <dbReference type="ARBA" id="ARBA00004141"/>
    </source>
</evidence>
<dbReference type="Pfam" id="PF01384">
    <property type="entry name" value="PHO4"/>
    <property type="match status" value="1"/>
</dbReference>
<evidence type="ECO:0000256" key="6">
    <source>
        <dbReference type="SAM" id="Phobius"/>
    </source>
</evidence>
<keyword evidence="4 6" id="KW-1133">Transmembrane helix</keyword>
<accession>A0A7Z0A7V5</accession>
<dbReference type="Proteomes" id="UP000539111">
    <property type="component" value="Unassembled WGS sequence"/>
</dbReference>
<comment type="caution">
    <text evidence="7">The sequence shown here is derived from an EMBL/GenBank/DDBJ whole genome shotgun (WGS) entry which is preliminary data.</text>
</comment>
<name>A0A7Z0A7V5_9MICO</name>
<dbReference type="EMBL" id="JACBZP010000001">
    <property type="protein sequence ID" value="NYI66044.1"/>
    <property type="molecule type" value="Genomic_DNA"/>
</dbReference>
<protein>
    <submittedName>
        <fullName evidence="7">PiT family inorganic phosphate transporter</fullName>
    </submittedName>
</protein>
<dbReference type="AlphaFoldDB" id="A0A7Z0A7V5"/>
<dbReference type="PANTHER" id="PTHR11101">
    <property type="entry name" value="PHOSPHATE TRANSPORTER"/>
    <property type="match status" value="1"/>
</dbReference>
<proteinExistence type="predicted"/>
<keyword evidence="2" id="KW-0813">Transport</keyword>
<feature type="transmembrane region" description="Helical" evidence="6">
    <location>
        <begin position="133"/>
        <end position="156"/>
    </location>
</feature>
<feature type="transmembrane region" description="Helical" evidence="6">
    <location>
        <begin position="81"/>
        <end position="100"/>
    </location>
</feature>
<evidence type="ECO:0000313" key="8">
    <source>
        <dbReference type="Proteomes" id="UP000539111"/>
    </source>
</evidence>
<reference evidence="7 8" key="1">
    <citation type="submission" date="2020-07" db="EMBL/GenBank/DDBJ databases">
        <title>Sequencing the genomes of 1000 actinobacteria strains.</title>
        <authorList>
            <person name="Klenk H.-P."/>
        </authorList>
    </citation>
    <scope>NUCLEOTIDE SEQUENCE [LARGE SCALE GENOMIC DNA]</scope>
    <source>
        <strain evidence="7 8">DSM 26341</strain>
    </source>
</reference>
<dbReference type="GO" id="GO:0016020">
    <property type="term" value="C:membrane"/>
    <property type="evidence" value="ECO:0007669"/>
    <property type="project" value="UniProtKB-SubCell"/>
</dbReference>
<gene>
    <name evidence="7" type="ORF">BJY26_000350</name>
</gene>
<dbReference type="InterPro" id="IPR001204">
    <property type="entry name" value="Phos_transporter"/>
</dbReference>
<feature type="transmembrane region" description="Helical" evidence="6">
    <location>
        <begin position="41"/>
        <end position="61"/>
    </location>
</feature>
<dbReference type="GO" id="GO:0035435">
    <property type="term" value="P:phosphate ion transmembrane transport"/>
    <property type="evidence" value="ECO:0007669"/>
    <property type="project" value="TreeGrafter"/>
</dbReference>
<evidence type="ECO:0000256" key="2">
    <source>
        <dbReference type="ARBA" id="ARBA00022448"/>
    </source>
</evidence>
<feature type="transmembrane region" description="Helical" evidence="6">
    <location>
        <begin position="299"/>
        <end position="325"/>
    </location>
</feature>
<evidence type="ECO:0000256" key="4">
    <source>
        <dbReference type="ARBA" id="ARBA00022989"/>
    </source>
</evidence>
<evidence type="ECO:0000256" key="3">
    <source>
        <dbReference type="ARBA" id="ARBA00022692"/>
    </source>
</evidence>
<evidence type="ECO:0000256" key="5">
    <source>
        <dbReference type="ARBA" id="ARBA00023136"/>
    </source>
</evidence>
<keyword evidence="8" id="KW-1185">Reference proteome</keyword>
<keyword evidence="5 6" id="KW-0472">Membrane</keyword>
<sequence>MGWLLGGVIALALVFAFSNGFHDTSSAVAGAVTTRALTPKIALVVATVFNFIGAMIGEGIVRRVGDGIVTVPSQPTEAMALLGAALLAAILWNVVTWILALPNSSTHGLIGGLLGAGIAVGATTHWSVVGTSVLLPLLVSPLVGFAAAYGICWAVLHIVRRRSQDSLFTRFRAGQSLASVALSLAHGIQDAQKSLAIVVLALAAVGAEDGAWPTAARVAVALALAGGTLCGGWRIVRTLGERITVLDPVRGFVADSVTAAVLYVTAFAFRAPISMTYTVTAAIAGAGVPGRRRGTRARVVAPIVLSWIVALPLTGLAAALLVLLFTL</sequence>
<dbReference type="GO" id="GO:0005315">
    <property type="term" value="F:phosphate transmembrane transporter activity"/>
    <property type="evidence" value="ECO:0007669"/>
    <property type="project" value="InterPro"/>
</dbReference>
<evidence type="ECO:0000313" key="7">
    <source>
        <dbReference type="EMBL" id="NYI66044.1"/>
    </source>
</evidence>
<keyword evidence="3 6" id="KW-0812">Transmembrane</keyword>
<dbReference type="RefSeq" id="WP_179425148.1">
    <property type="nucleotide sequence ID" value="NZ_JACBZP010000001.1"/>
</dbReference>
<comment type="subcellular location">
    <subcellularLocation>
        <location evidence="1">Membrane</location>
        <topology evidence="1">Multi-pass membrane protein</topology>
    </subcellularLocation>
</comment>